<accession>A0A8X7BPF0</accession>
<gene>
    <name evidence="1" type="ORF">TNIN_64771</name>
</gene>
<organism evidence="1 2">
    <name type="scientific">Trichonephila inaurata madagascariensis</name>
    <dbReference type="NCBI Taxonomy" id="2747483"/>
    <lineage>
        <taxon>Eukaryota</taxon>
        <taxon>Metazoa</taxon>
        <taxon>Ecdysozoa</taxon>
        <taxon>Arthropoda</taxon>
        <taxon>Chelicerata</taxon>
        <taxon>Arachnida</taxon>
        <taxon>Araneae</taxon>
        <taxon>Araneomorphae</taxon>
        <taxon>Entelegynae</taxon>
        <taxon>Araneoidea</taxon>
        <taxon>Nephilidae</taxon>
        <taxon>Trichonephila</taxon>
        <taxon>Trichonephila inaurata</taxon>
    </lineage>
</organism>
<keyword evidence="2" id="KW-1185">Reference proteome</keyword>
<sequence>MLNKLYVDDLINSTSDTTEALELSEEMIHILGEVGMNLRTWATNSTTLHETLKHANIDCQKTSEESGVPLKILGIIWDNVNDNLNFDIRQFEK</sequence>
<evidence type="ECO:0000313" key="2">
    <source>
        <dbReference type="Proteomes" id="UP000886998"/>
    </source>
</evidence>
<dbReference type="Proteomes" id="UP000886998">
    <property type="component" value="Unassembled WGS sequence"/>
</dbReference>
<proteinExistence type="predicted"/>
<dbReference type="OrthoDB" id="6425417at2759"/>
<evidence type="ECO:0000313" key="1">
    <source>
        <dbReference type="EMBL" id="GFY38820.1"/>
    </source>
</evidence>
<name>A0A8X7BPF0_9ARAC</name>
<comment type="caution">
    <text evidence="1">The sequence shown here is derived from an EMBL/GenBank/DDBJ whole genome shotgun (WGS) entry which is preliminary data.</text>
</comment>
<protein>
    <submittedName>
        <fullName evidence="1">Uncharacterized protein</fullName>
    </submittedName>
</protein>
<dbReference type="AlphaFoldDB" id="A0A8X7BPF0"/>
<reference evidence="1" key="1">
    <citation type="submission" date="2020-08" db="EMBL/GenBank/DDBJ databases">
        <title>Multicomponent nature underlies the extraordinary mechanical properties of spider dragline silk.</title>
        <authorList>
            <person name="Kono N."/>
            <person name="Nakamura H."/>
            <person name="Mori M."/>
            <person name="Yoshida Y."/>
            <person name="Ohtoshi R."/>
            <person name="Malay A.D."/>
            <person name="Moran D.A.P."/>
            <person name="Tomita M."/>
            <person name="Numata K."/>
            <person name="Arakawa K."/>
        </authorList>
    </citation>
    <scope>NUCLEOTIDE SEQUENCE</scope>
</reference>
<dbReference type="EMBL" id="BMAV01001084">
    <property type="protein sequence ID" value="GFY38820.1"/>
    <property type="molecule type" value="Genomic_DNA"/>
</dbReference>